<evidence type="ECO:0000313" key="1">
    <source>
        <dbReference type="EMBL" id="KAJ8387934.1"/>
    </source>
</evidence>
<dbReference type="EMBL" id="JAINUG010000203">
    <property type="protein sequence ID" value="KAJ8387934.1"/>
    <property type="molecule type" value="Genomic_DNA"/>
</dbReference>
<keyword evidence="2" id="KW-1185">Reference proteome</keyword>
<evidence type="ECO:0000313" key="2">
    <source>
        <dbReference type="Proteomes" id="UP001221898"/>
    </source>
</evidence>
<gene>
    <name evidence="1" type="ORF">AAFF_G00148680</name>
</gene>
<accession>A0AAD7RPG2</accession>
<name>A0AAD7RPG2_9TELE</name>
<comment type="caution">
    <text evidence="1">The sequence shown here is derived from an EMBL/GenBank/DDBJ whole genome shotgun (WGS) entry which is preliminary data.</text>
</comment>
<organism evidence="1 2">
    <name type="scientific">Aldrovandia affinis</name>
    <dbReference type="NCBI Taxonomy" id="143900"/>
    <lineage>
        <taxon>Eukaryota</taxon>
        <taxon>Metazoa</taxon>
        <taxon>Chordata</taxon>
        <taxon>Craniata</taxon>
        <taxon>Vertebrata</taxon>
        <taxon>Euteleostomi</taxon>
        <taxon>Actinopterygii</taxon>
        <taxon>Neopterygii</taxon>
        <taxon>Teleostei</taxon>
        <taxon>Notacanthiformes</taxon>
        <taxon>Halosauridae</taxon>
        <taxon>Aldrovandia</taxon>
    </lineage>
</organism>
<dbReference type="Proteomes" id="UP001221898">
    <property type="component" value="Unassembled WGS sequence"/>
</dbReference>
<proteinExistence type="predicted"/>
<reference evidence="1" key="1">
    <citation type="journal article" date="2023" name="Science">
        <title>Genome structures resolve the early diversification of teleost fishes.</title>
        <authorList>
            <person name="Parey E."/>
            <person name="Louis A."/>
            <person name="Montfort J."/>
            <person name="Bouchez O."/>
            <person name="Roques C."/>
            <person name="Iampietro C."/>
            <person name="Lluch J."/>
            <person name="Castinel A."/>
            <person name="Donnadieu C."/>
            <person name="Desvignes T."/>
            <person name="Floi Bucao C."/>
            <person name="Jouanno E."/>
            <person name="Wen M."/>
            <person name="Mejri S."/>
            <person name="Dirks R."/>
            <person name="Jansen H."/>
            <person name="Henkel C."/>
            <person name="Chen W.J."/>
            <person name="Zahm M."/>
            <person name="Cabau C."/>
            <person name="Klopp C."/>
            <person name="Thompson A.W."/>
            <person name="Robinson-Rechavi M."/>
            <person name="Braasch I."/>
            <person name="Lecointre G."/>
            <person name="Bobe J."/>
            <person name="Postlethwait J.H."/>
            <person name="Berthelot C."/>
            <person name="Roest Crollius H."/>
            <person name="Guiguen Y."/>
        </authorList>
    </citation>
    <scope>NUCLEOTIDE SEQUENCE</scope>
    <source>
        <strain evidence="1">NC1722</strain>
    </source>
</reference>
<dbReference type="AlphaFoldDB" id="A0AAD7RPG2"/>
<protein>
    <submittedName>
        <fullName evidence="1">Uncharacterized protein</fullName>
    </submittedName>
</protein>
<sequence>MRLGRQGNCTRRSEIQLSPTMGSARKRSGQAACEALWECGVVMEHCIVLNWDSWSQSCLLGYPLAQTAAGGTH</sequence>